<evidence type="ECO:0000259" key="1">
    <source>
        <dbReference type="Pfam" id="PF12697"/>
    </source>
</evidence>
<dbReference type="Proteomes" id="UP001595699">
    <property type="component" value="Unassembled WGS sequence"/>
</dbReference>
<accession>A0ABV7Y4Q8</accession>
<evidence type="ECO:0000313" key="2">
    <source>
        <dbReference type="EMBL" id="MFC3760256.1"/>
    </source>
</evidence>
<evidence type="ECO:0000313" key="3">
    <source>
        <dbReference type="Proteomes" id="UP001595699"/>
    </source>
</evidence>
<dbReference type="InterPro" id="IPR000073">
    <property type="entry name" value="AB_hydrolase_1"/>
</dbReference>
<feature type="domain" description="AB hydrolase-1" evidence="1">
    <location>
        <begin position="34"/>
        <end position="243"/>
    </location>
</feature>
<organism evidence="2 3">
    <name type="scientific">Tenggerimyces flavus</name>
    <dbReference type="NCBI Taxonomy" id="1708749"/>
    <lineage>
        <taxon>Bacteria</taxon>
        <taxon>Bacillati</taxon>
        <taxon>Actinomycetota</taxon>
        <taxon>Actinomycetes</taxon>
        <taxon>Propionibacteriales</taxon>
        <taxon>Nocardioidaceae</taxon>
        <taxon>Tenggerimyces</taxon>
    </lineage>
</organism>
<dbReference type="GO" id="GO:0016787">
    <property type="term" value="F:hydrolase activity"/>
    <property type="evidence" value="ECO:0007669"/>
    <property type="project" value="UniProtKB-KW"/>
</dbReference>
<dbReference type="InterPro" id="IPR029058">
    <property type="entry name" value="AB_hydrolase_fold"/>
</dbReference>
<dbReference type="EMBL" id="JBHRZH010000005">
    <property type="protein sequence ID" value="MFC3760256.1"/>
    <property type="molecule type" value="Genomic_DNA"/>
</dbReference>
<keyword evidence="3" id="KW-1185">Reference proteome</keyword>
<dbReference type="RefSeq" id="WP_205122682.1">
    <property type="nucleotide sequence ID" value="NZ_JAFBCM010000001.1"/>
</dbReference>
<dbReference type="SUPFAM" id="SSF53474">
    <property type="entry name" value="alpha/beta-Hydrolases"/>
    <property type="match status" value="1"/>
</dbReference>
<proteinExistence type="predicted"/>
<protein>
    <submittedName>
        <fullName evidence="2">Alpha/beta fold hydrolase</fullName>
    </submittedName>
</protein>
<name>A0ABV7Y4Q8_9ACTN</name>
<dbReference type="Gene3D" id="3.40.50.1820">
    <property type="entry name" value="alpha/beta hydrolase"/>
    <property type="match status" value="1"/>
</dbReference>
<comment type="caution">
    <text evidence="2">The sequence shown here is derived from an EMBL/GenBank/DDBJ whole genome shotgun (WGS) entry which is preliminary data.</text>
</comment>
<sequence length="262" mass="28593">MTTTTSRDGTKIAFSTTGNGPGLIVVGGALKTADDYRDLANALTSFTVHTVDRRGRGDSGPQGKDYDVRKEVEDLLAVQNATGARFVFGHSYGGFVALEAADAFDKVATYEPGLPSDPFPTTWMKPYEQALDRGDPRGALVHFVKGSGGAPRLIERMPDWYLRLMMRFVFPGEKWRRTVPLLRPCLAEHQQLAALQGETGRYADLTTPTLVLTGTKSRGDFQPLQDELKTATFETIEGLDHFGPEGKTAPRVAKTVSGFLLP</sequence>
<keyword evidence="2" id="KW-0378">Hydrolase</keyword>
<gene>
    <name evidence="2" type="ORF">ACFOUW_05365</name>
</gene>
<reference evidence="3" key="1">
    <citation type="journal article" date="2019" name="Int. J. Syst. Evol. Microbiol.">
        <title>The Global Catalogue of Microorganisms (GCM) 10K type strain sequencing project: providing services to taxonomists for standard genome sequencing and annotation.</title>
        <authorList>
            <consortium name="The Broad Institute Genomics Platform"/>
            <consortium name="The Broad Institute Genome Sequencing Center for Infectious Disease"/>
            <person name="Wu L."/>
            <person name="Ma J."/>
        </authorList>
    </citation>
    <scope>NUCLEOTIDE SEQUENCE [LARGE SCALE GENOMIC DNA]</scope>
    <source>
        <strain evidence="3">CGMCC 4.7241</strain>
    </source>
</reference>
<dbReference type="Pfam" id="PF12697">
    <property type="entry name" value="Abhydrolase_6"/>
    <property type="match status" value="1"/>
</dbReference>